<name>A0A916WFJ4_9HYPH</name>
<evidence type="ECO:0000256" key="6">
    <source>
        <dbReference type="ARBA" id="ARBA00022694"/>
    </source>
</evidence>
<evidence type="ECO:0000256" key="7">
    <source>
        <dbReference type="ARBA" id="ARBA00022722"/>
    </source>
</evidence>
<feature type="domain" description="DRBM" evidence="14">
    <location>
        <begin position="159"/>
        <end position="228"/>
    </location>
</feature>
<protein>
    <recommendedName>
        <fullName evidence="13">Ribonuclease 3</fullName>
        <ecNumber evidence="13">3.1.26.3</ecNumber>
    </recommendedName>
    <alternativeName>
        <fullName evidence="13">Ribonuclease III</fullName>
        <shortName evidence="13">RNase III</shortName>
    </alternativeName>
</protein>
<dbReference type="PROSITE" id="PS00517">
    <property type="entry name" value="RNASE_3_1"/>
    <property type="match status" value="1"/>
</dbReference>
<feature type="active site" evidence="13">
    <location>
        <position position="123"/>
    </location>
</feature>
<dbReference type="SUPFAM" id="SSF54768">
    <property type="entry name" value="dsRNA-binding domain-like"/>
    <property type="match status" value="1"/>
</dbReference>
<evidence type="ECO:0000256" key="1">
    <source>
        <dbReference type="ARBA" id="ARBA00000109"/>
    </source>
</evidence>
<dbReference type="InterPro" id="IPR011907">
    <property type="entry name" value="RNase_III"/>
</dbReference>
<proteinExistence type="inferred from homology"/>
<feature type="domain" description="RNase III" evidence="15">
    <location>
        <begin position="8"/>
        <end position="134"/>
    </location>
</feature>
<keyword evidence="9 13" id="KW-0255">Endonuclease</keyword>
<dbReference type="GO" id="GO:0005737">
    <property type="term" value="C:cytoplasm"/>
    <property type="evidence" value="ECO:0007669"/>
    <property type="project" value="UniProtKB-SubCell"/>
</dbReference>
<evidence type="ECO:0000259" key="15">
    <source>
        <dbReference type="PROSITE" id="PS50142"/>
    </source>
</evidence>
<comment type="catalytic activity">
    <reaction evidence="1 13">
        <text>Endonucleolytic cleavage to 5'-phosphomonoester.</text>
        <dbReference type="EC" id="3.1.26.3"/>
    </reaction>
</comment>
<dbReference type="AlphaFoldDB" id="A0A916WFJ4"/>
<keyword evidence="7 13" id="KW-0540">Nuclease</keyword>
<dbReference type="GO" id="GO:0046872">
    <property type="term" value="F:metal ion binding"/>
    <property type="evidence" value="ECO:0007669"/>
    <property type="project" value="UniProtKB-KW"/>
</dbReference>
<dbReference type="HAMAP" id="MF_00104">
    <property type="entry name" value="RNase_III"/>
    <property type="match status" value="1"/>
</dbReference>
<keyword evidence="13" id="KW-0699">rRNA-binding</keyword>
<sequence length="239" mass="26521">MTGKIDIARFLEEKTGHKFSDPARLERALTHASARQQAGANYERLEFLGDRVLGLVVAEMLFAAFPKAAEGELSVRLNALVNAETCAAIADEIGLHALIRTGADIKALMTEKRLMNVRADVIEALIAGIYLEGGLDAVRPFIRRYWEPRSRETEAGRRDAKTELQEWAHQQKGAQPRYVIKSRVGPDHDPQFTVEVTVTGFDAAVGIGRSKRIAEQNAAAEILYREGVWQRPDAEEGIE</sequence>
<comment type="subunit">
    <text evidence="13">Homodimer.</text>
</comment>
<keyword evidence="4 13" id="KW-0698">rRNA processing</keyword>
<dbReference type="GO" id="GO:0003725">
    <property type="term" value="F:double-stranded RNA binding"/>
    <property type="evidence" value="ECO:0007669"/>
    <property type="project" value="TreeGrafter"/>
</dbReference>
<dbReference type="CDD" id="cd00593">
    <property type="entry name" value="RIBOc"/>
    <property type="match status" value="1"/>
</dbReference>
<dbReference type="GO" id="GO:0006397">
    <property type="term" value="P:mRNA processing"/>
    <property type="evidence" value="ECO:0007669"/>
    <property type="project" value="UniProtKB-UniRule"/>
</dbReference>
<evidence type="ECO:0000256" key="9">
    <source>
        <dbReference type="ARBA" id="ARBA00022759"/>
    </source>
</evidence>
<keyword evidence="8 13" id="KW-0479">Metal-binding</keyword>
<evidence type="ECO:0000256" key="11">
    <source>
        <dbReference type="ARBA" id="ARBA00022842"/>
    </source>
</evidence>
<dbReference type="Proteomes" id="UP000646478">
    <property type="component" value="Unassembled WGS sequence"/>
</dbReference>
<reference evidence="16" key="1">
    <citation type="journal article" date="2014" name="Int. J. Syst. Evol. Microbiol.">
        <title>Complete genome sequence of Corynebacterium casei LMG S-19264T (=DSM 44701T), isolated from a smear-ripened cheese.</title>
        <authorList>
            <consortium name="US DOE Joint Genome Institute (JGI-PGF)"/>
            <person name="Walter F."/>
            <person name="Albersmeier A."/>
            <person name="Kalinowski J."/>
            <person name="Ruckert C."/>
        </authorList>
    </citation>
    <scope>NUCLEOTIDE SEQUENCE</scope>
    <source>
        <strain evidence="16">CGMCC 1.15082</strain>
    </source>
</reference>
<keyword evidence="10 13" id="KW-0378">Hydrolase</keyword>
<evidence type="ECO:0000259" key="14">
    <source>
        <dbReference type="PROSITE" id="PS50137"/>
    </source>
</evidence>
<evidence type="ECO:0000256" key="10">
    <source>
        <dbReference type="ARBA" id="ARBA00022801"/>
    </source>
</evidence>
<keyword evidence="6 13" id="KW-0819">tRNA processing</keyword>
<feature type="binding site" evidence="13">
    <location>
        <position position="120"/>
    </location>
    <ligand>
        <name>Mg(2+)</name>
        <dbReference type="ChEBI" id="CHEBI:18420"/>
    </ligand>
</feature>
<dbReference type="CDD" id="cd10845">
    <property type="entry name" value="DSRM_RNAse_III_family"/>
    <property type="match status" value="1"/>
</dbReference>
<organism evidence="16 17">
    <name type="scientific">Brucella endophytica</name>
    <dbReference type="NCBI Taxonomy" id="1963359"/>
    <lineage>
        <taxon>Bacteria</taxon>
        <taxon>Pseudomonadati</taxon>
        <taxon>Pseudomonadota</taxon>
        <taxon>Alphaproteobacteria</taxon>
        <taxon>Hyphomicrobiales</taxon>
        <taxon>Brucellaceae</taxon>
        <taxon>Brucella/Ochrobactrum group</taxon>
        <taxon>Brucella</taxon>
    </lineage>
</organism>
<comment type="caution">
    <text evidence="16">The sequence shown here is derived from an EMBL/GenBank/DDBJ whole genome shotgun (WGS) entry which is preliminary data.</text>
</comment>
<evidence type="ECO:0000256" key="4">
    <source>
        <dbReference type="ARBA" id="ARBA00022552"/>
    </source>
</evidence>
<dbReference type="GO" id="GO:0008033">
    <property type="term" value="P:tRNA processing"/>
    <property type="evidence" value="ECO:0007669"/>
    <property type="project" value="UniProtKB-KW"/>
</dbReference>
<dbReference type="PROSITE" id="PS50137">
    <property type="entry name" value="DS_RBD"/>
    <property type="match status" value="1"/>
</dbReference>
<dbReference type="NCBIfam" id="TIGR02191">
    <property type="entry name" value="RNaseIII"/>
    <property type="match status" value="1"/>
</dbReference>
<keyword evidence="12 13" id="KW-0694">RNA-binding</keyword>
<evidence type="ECO:0000313" key="17">
    <source>
        <dbReference type="Proteomes" id="UP000646478"/>
    </source>
</evidence>
<dbReference type="Pfam" id="PF00035">
    <property type="entry name" value="dsrm"/>
    <property type="match status" value="1"/>
</dbReference>
<dbReference type="SMART" id="SM00358">
    <property type="entry name" value="DSRM"/>
    <property type="match status" value="1"/>
</dbReference>
<dbReference type="Pfam" id="PF14622">
    <property type="entry name" value="Ribonucleas_3_3"/>
    <property type="match status" value="1"/>
</dbReference>
<comment type="subcellular location">
    <subcellularLocation>
        <location evidence="13">Cytoplasm</location>
    </subcellularLocation>
</comment>
<evidence type="ECO:0000313" key="16">
    <source>
        <dbReference type="EMBL" id="GGA93139.1"/>
    </source>
</evidence>
<dbReference type="InterPro" id="IPR014720">
    <property type="entry name" value="dsRBD_dom"/>
</dbReference>
<comment type="similarity">
    <text evidence="2">Belongs to the ribonuclease III family.</text>
</comment>
<dbReference type="Gene3D" id="3.30.160.20">
    <property type="match status" value="1"/>
</dbReference>
<evidence type="ECO:0000256" key="12">
    <source>
        <dbReference type="ARBA" id="ARBA00022884"/>
    </source>
</evidence>
<dbReference type="GO" id="GO:0006364">
    <property type="term" value="P:rRNA processing"/>
    <property type="evidence" value="ECO:0007669"/>
    <property type="project" value="UniProtKB-UniRule"/>
</dbReference>
<feature type="binding site" evidence="13">
    <location>
        <position position="123"/>
    </location>
    <ligand>
        <name>Mg(2+)</name>
        <dbReference type="ChEBI" id="CHEBI:18420"/>
    </ligand>
</feature>
<evidence type="ECO:0000256" key="8">
    <source>
        <dbReference type="ARBA" id="ARBA00022723"/>
    </source>
</evidence>
<dbReference type="PROSITE" id="PS50142">
    <property type="entry name" value="RNASE_3_2"/>
    <property type="match status" value="1"/>
</dbReference>
<dbReference type="EMBL" id="BMHH01000007">
    <property type="protein sequence ID" value="GGA93139.1"/>
    <property type="molecule type" value="Genomic_DNA"/>
</dbReference>
<evidence type="ECO:0000256" key="2">
    <source>
        <dbReference type="ARBA" id="ARBA00010183"/>
    </source>
</evidence>
<accession>A0A916WFJ4</accession>
<dbReference type="RefSeq" id="WP_188824177.1">
    <property type="nucleotide sequence ID" value="NZ_BMHH01000007.1"/>
</dbReference>
<dbReference type="EC" id="3.1.26.3" evidence="13"/>
<feature type="binding site" evidence="13">
    <location>
        <position position="46"/>
    </location>
    <ligand>
        <name>Mg(2+)</name>
        <dbReference type="ChEBI" id="CHEBI:18420"/>
    </ligand>
</feature>
<dbReference type="InterPro" id="IPR036389">
    <property type="entry name" value="RNase_III_sf"/>
</dbReference>
<evidence type="ECO:0000256" key="13">
    <source>
        <dbReference type="HAMAP-Rule" id="MF_00104"/>
    </source>
</evidence>
<dbReference type="PANTHER" id="PTHR11207:SF0">
    <property type="entry name" value="RIBONUCLEASE 3"/>
    <property type="match status" value="1"/>
</dbReference>
<dbReference type="SUPFAM" id="SSF69065">
    <property type="entry name" value="RNase III domain-like"/>
    <property type="match status" value="1"/>
</dbReference>
<keyword evidence="5 13" id="KW-0507">mRNA processing</keyword>
<keyword evidence="11 13" id="KW-0460">Magnesium</keyword>
<keyword evidence="17" id="KW-1185">Reference proteome</keyword>
<dbReference type="GO" id="GO:0010468">
    <property type="term" value="P:regulation of gene expression"/>
    <property type="evidence" value="ECO:0007669"/>
    <property type="project" value="TreeGrafter"/>
</dbReference>
<dbReference type="Gene3D" id="1.10.1520.10">
    <property type="entry name" value="Ribonuclease III domain"/>
    <property type="match status" value="1"/>
</dbReference>
<evidence type="ECO:0000256" key="5">
    <source>
        <dbReference type="ARBA" id="ARBA00022664"/>
    </source>
</evidence>
<dbReference type="GO" id="GO:0004525">
    <property type="term" value="F:ribonuclease III activity"/>
    <property type="evidence" value="ECO:0007669"/>
    <property type="project" value="UniProtKB-UniRule"/>
</dbReference>
<gene>
    <name evidence="13 16" type="primary">rnc</name>
    <name evidence="16" type="ORF">GCM10011491_21570</name>
</gene>
<dbReference type="SMART" id="SM00535">
    <property type="entry name" value="RIBOc"/>
    <property type="match status" value="1"/>
</dbReference>
<dbReference type="PANTHER" id="PTHR11207">
    <property type="entry name" value="RIBONUCLEASE III"/>
    <property type="match status" value="1"/>
</dbReference>
<feature type="active site" evidence="13">
    <location>
        <position position="50"/>
    </location>
</feature>
<comment type="function">
    <text evidence="13">Digests double-stranded RNA. Involved in the processing of primary rRNA transcript to yield the immediate precursors to the large and small rRNAs (23S and 16S). Processes some mRNAs, and tRNAs when they are encoded in the rRNA operon. Processes pre-crRNA and tracrRNA of type II CRISPR loci if present in the organism.</text>
</comment>
<reference evidence="16" key="2">
    <citation type="submission" date="2020-09" db="EMBL/GenBank/DDBJ databases">
        <authorList>
            <person name="Sun Q."/>
            <person name="Zhou Y."/>
        </authorList>
    </citation>
    <scope>NUCLEOTIDE SEQUENCE</scope>
    <source>
        <strain evidence="16">CGMCC 1.15082</strain>
    </source>
</reference>
<dbReference type="FunFam" id="3.30.160.20:FF:000003">
    <property type="entry name" value="Ribonuclease 3"/>
    <property type="match status" value="1"/>
</dbReference>
<evidence type="ECO:0000256" key="3">
    <source>
        <dbReference type="ARBA" id="ARBA00022490"/>
    </source>
</evidence>
<comment type="cofactor">
    <cofactor evidence="13">
        <name>Mg(2+)</name>
        <dbReference type="ChEBI" id="CHEBI:18420"/>
    </cofactor>
</comment>
<keyword evidence="3 13" id="KW-0963">Cytoplasm</keyword>
<dbReference type="GO" id="GO:0019843">
    <property type="term" value="F:rRNA binding"/>
    <property type="evidence" value="ECO:0007669"/>
    <property type="project" value="UniProtKB-KW"/>
</dbReference>
<dbReference type="InterPro" id="IPR000999">
    <property type="entry name" value="RNase_III_dom"/>
</dbReference>